<evidence type="ECO:0000259" key="8">
    <source>
        <dbReference type="PROSITE" id="PS51779"/>
    </source>
</evidence>
<dbReference type="CDD" id="cd07205">
    <property type="entry name" value="Pat_PNPLA6_PNPLA7_NTE1_like"/>
    <property type="match status" value="1"/>
</dbReference>
<dbReference type="InterPro" id="IPR034746">
    <property type="entry name" value="POTRA"/>
</dbReference>
<keyword evidence="3 6" id="KW-0442">Lipid degradation</keyword>
<evidence type="ECO:0000256" key="2">
    <source>
        <dbReference type="ARBA" id="ARBA00022801"/>
    </source>
</evidence>
<dbReference type="Gene3D" id="3.40.1090.10">
    <property type="entry name" value="Cytosolic phospholipase A2 catalytic domain"/>
    <property type="match status" value="2"/>
</dbReference>
<dbReference type="Gene3D" id="2.40.160.50">
    <property type="entry name" value="membrane protein fhac: a member of the omp85/tpsb transporter family"/>
    <property type="match status" value="1"/>
</dbReference>
<feature type="short sequence motif" description="DGA/G" evidence="6">
    <location>
        <begin position="179"/>
        <end position="181"/>
    </location>
</feature>
<evidence type="ECO:0000313" key="9">
    <source>
        <dbReference type="EMBL" id="AIY41451.1"/>
    </source>
</evidence>
<protein>
    <submittedName>
        <fullName evidence="9">Putative patatin-like phospholipase</fullName>
    </submittedName>
</protein>
<keyword evidence="2 6" id="KW-0378">Hydrolase</keyword>
<evidence type="ECO:0000256" key="5">
    <source>
        <dbReference type="ARBA" id="ARBA00023136"/>
    </source>
</evidence>
<organism evidence="9 10">
    <name type="scientific">Collimonas arenae</name>
    <dbReference type="NCBI Taxonomy" id="279058"/>
    <lineage>
        <taxon>Bacteria</taxon>
        <taxon>Pseudomonadati</taxon>
        <taxon>Pseudomonadota</taxon>
        <taxon>Betaproteobacteria</taxon>
        <taxon>Burkholderiales</taxon>
        <taxon>Oxalobacteraceae</taxon>
        <taxon>Collimonas</taxon>
    </lineage>
</organism>
<dbReference type="InterPro" id="IPR016035">
    <property type="entry name" value="Acyl_Trfase/lysoPLipase"/>
</dbReference>
<dbReference type="Proteomes" id="UP000030302">
    <property type="component" value="Chromosome"/>
</dbReference>
<evidence type="ECO:0000256" key="3">
    <source>
        <dbReference type="ARBA" id="ARBA00022963"/>
    </source>
</evidence>
<dbReference type="GO" id="GO:0019867">
    <property type="term" value="C:outer membrane"/>
    <property type="evidence" value="ECO:0007669"/>
    <property type="project" value="InterPro"/>
</dbReference>
<keyword evidence="4 6" id="KW-0443">Lipid metabolism</keyword>
<dbReference type="AlphaFoldDB" id="A0A0A1FA90"/>
<feature type="domain" description="POTRA" evidence="8">
    <location>
        <begin position="307"/>
        <end position="378"/>
    </location>
</feature>
<keyword evidence="5" id="KW-0472">Membrane</keyword>
<dbReference type="KEGG" id="care:LT85_2293"/>
<keyword evidence="10" id="KW-1185">Reference proteome</keyword>
<evidence type="ECO:0000256" key="6">
    <source>
        <dbReference type="PROSITE-ProRule" id="PRU01161"/>
    </source>
</evidence>
<dbReference type="Gene3D" id="3.10.20.310">
    <property type="entry name" value="membrane protein fhac"/>
    <property type="match status" value="1"/>
</dbReference>
<comment type="caution">
    <text evidence="6">Lacks conserved residue(s) required for the propagation of feature annotation.</text>
</comment>
<dbReference type="PANTHER" id="PTHR14226:SF29">
    <property type="entry name" value="NEUROPATHY TARGET ESTERASE SWS"/>
    <property type="match status" value="1"/>
</dbReference>
<dbReference type="SUPFAM" id="SSF52151">
    <property type="entry name" value="FabD/lysophospholipase-like"/>
    <property type="match status" value="1"/>
</dbReference>
<gene>
    <name evidence="9" type="ORF">LT85_2293</name>
</gene>
<dbReference type="Pfam" id="PF01103">
    <property type="entry name" value="Omp85"/>
    <property type="match status" value="1"/>
</dbReference>
<dbReference type="InterPro" id="IPR010827">
    <property type="entry name" value="BamA/TamA_POTRA"/>
</dbReference>
<evidence type="ECO:0000256" key="1">
    <source>
        <dbReference type="ARBA" id="ARBA00004370"/>
    </source>
</evidence>
<evidence type="ECO:0000256" key="4">
    <source>
        <dbReference type="ARBA" id="ARBA00023098"/>
    </source>
</evidence>
<dbReference type="InterPro" id="IPR050301">
    <property type="entry name" value="NTE"/>
</dbReference>
<dbReference type="Pfam" id="PF01734">
    <property type="entry name" value="Patatin"/>
    <property type="match status" value="1"/>
</dbReference>
<feature type="domain" description="PNPLA" evidence="7">
    <location>
        <begin position="1"/>
        <end position="192"/>
    </location>
</feature>
<dbReference type="Pfam" id="PF07244">
    <property type="entry name" value="POTRA"/>
    <property type="match status" value="1"/>
</dbReference>
<name>A0A0A1FA90_9BURK</name>
<dbReference type="HOGENOM" id="CLU_014750_1_0_4"/>
<accession>A0A0A1FA90</accession>
<dbReference type="STRING" id="279058.LT85_2293"/>
<dbReference type="GO" id="GO:0016787">
    <property type="term" value="F:hydrolase activity"/>
    <property type="evidence" value="ECO:0007669"/>
    <property type="project" value="UniProtKB-UniRule"/>
</dbReference>
<dbReference type="PANTHER" id="PTHR14226">
    <property type="entry name" value="NEUROPATHY TARGET ESTERASE/SWISS CHEESE D.MELANOGASTER"/>
    <property type="match status" value="1"/>
</dbReference>
<evidence type="ECO:0000259" key="7">
    <source>
        <dbReference type="PROSITE" id="PS51635"/>
    </source>
</evidence>
<sequence>MLSGGGARGYAHLGVLQALEKMHIPIDYVAATSMGAVVGGLYASGLSVDELDHILSGTNLSDIAFDRNERADLPQRQREDDYQYPIGLSAGYGDGKLKLPAGLVQGNNLLALLQNWMPQLPANISFDKLPTPFRAVATDLGSGEEVILDHGSLPRAIRASMAVPGLFAPLKLDGRTLVDGGLVRNLPVDQARAMGADIIIAVNIAADLQDPTTLESPTAVAQQMVTILIRQNVKRQVDSLKKDDILIEPDMGDLGFADFSRGNDGVKAGYDAAERQRAKLAPLALPPEQWKAYLAARSGGPVLAQDTRIDSIEINSKGRVPAAVVRRSLNVKEGDFYNPIALNKDMASLSTNGDFKSVTQELVTENGRNVLKVDAEEKSWGPNFLLFGLGVSNSFNGRGDFNLQVGHRLPWITDSGLEWRNDIVLGSKQASLHTELRQPIWNTVGLYVAPYAEYARRHIDLYLDEGSVTSSTVPVTAYRVDTTKVGIDLGMPIGRLGELRTGVYYQWLEARPTYNLPMDFTQIAPGLVFSSFRVKQPVVSTQLIVDQLDDPLFPRKGYYLSAISNLAFGGADNSYSDAQGKALWAISRGGNTLNLALEAAGTYGNEQSGASQNGGLGFTLGGFQHLSAYAPDQFSGNYLLYGRMTYLRDMPGLDLPGLRSAVLGTSLEVGDVWQTKDAFASGPFKKSVSMFLGGNSFLGPLYFGAAIAPRGIWNLYLQLGRVF</sequence>
<dbReference type="PROSITE" id="PS51635">
    <property type="entry name" value="PNPLA"/>
    <property type="match status" value="1"/>
</dbReference>
<dbReference type="EMBL" id="CP009962">
    <property type="protein sequence ID" value="AIY41451.1"/>
    <property type="molecule type" value="Genomic_DNA"/>
</dbReference>
<evidence type="ECO:0000313" key="10">
    <source>
        <dbReference type="Proteomes" id="UP000030302"/>
    </source>
</evidence>
<dbReference type="PROSITE" id="PS51779">
    <property type="entry name" value="POTRA"/>
    <property type="match status" value="1"/>
</dbReference>
<feature type="short sequence motif" description="GXGXXG" evidence="6">
    <location>
        <begin position="4"/>
        <end position="9"/>
    </location>
</feature>
<reference evidence="10" key="1">
    <citation type="journal article" date="2014" name="Soil Biol. Biochem.">
        <title>Structure and function of bacterial communities in ageing soils: Insights from the Mendocino ecological staircase.</title>
        <authorList>
            <person name="Uroz S."/>
            <person name="Tech J.J."/>
            <person name="Sawaya N.A."/>
            <person name="Frey-Klett P."/>
            <person name="Leveau J.H.J."/>
        </authorList>
    </citation>
    <scope>NUCLEOTIDE SEQUENCE [LARGE SCALE GENOMIC DNA]</scope>
    <source>
        <strain evidence="10">Cal35</strain>
    </source>
</reference>
<feature type="active site" description="Nucleophile" evidence="6">
    <location>
        <position position="33"/>
    </location>
</feature>
<feature type="active site" description="Proton acceptor" evidence="6">
    <location>
        <position position="179"/>
    </location>
</feature>
<dbReference type="GO" id="GO:0016042">
    <property type="term" value="P:lipid catabolic process"/>
    <property type="evidence" value="ECO:0007669"/>
    <property type="project" value="UniProtKB-UniRule"/>
</dbReference>
<dbReference type="InterPro" id="IPR000184">
    <property type="entry name" value="Bac_surfAg_D15"/>
</dbReference>
<proteinExistence type="predicted"/>
<dbReference type="InterPro" id="IPR002641">
    <property type="entry name" value="PNPLA_dom"/>
</dbReference>
<comment type="subcellular location">
    <subcellularLocation>
        <location evidence="1">Membrane</location>
    </subcellularLocation>
</comment>